<keyword evidence="1" id="KW-1133">Transmembrane helix</keyword>
<dbReference type="Proteomes" id="UP000270190">
    <property type="component" value="Unassembled WGS sequence"/>
</dbReference>
<gene>
    <name evidence="2" type="ORF">BTBSAS_120008</name>
</gene>
<keyword evidence="1" id="KW-0812">Transmembrane</keyword>
<evidence type="ECO:0000313" key="2">
    <source>
        <dbReference type="EMBL" id="SPP26872.1"/>
    </source>
</evidence>
<dbReference type="RefSeq" id="WP_120487359.1">
    <property type="nucleotide sequence ID" value="NZ_CBCPKC010000001.1"/>
</dbReference>
<evidence type="ECO:0000256" key="1">
    <source>
        <dbReference type="SAM" id="Phobius"/>
    </source>
</evidence>
<name>A0A2X0S286_BROTH</name>
<dbReference type="EMBL" id="OUNC01000004">
    <property type="protein sequence ID" value="SPP26872.1"/>
    <property type="molecule type" value="Genomic_DNA"/>
</dbReference>
<reference evidence="3" key="1">
    <citation type="submission" date="2018-04" db="EMBL/GenBank/DDBJ databases">
        <authorList>
            <person name="Illikoud N."/>
        </authorList>
    </citation>
    <scope>NUCLEOTIDE SEQUENCE [LARGE SCALE GENOMIC DNA]</scope>
</reference>
<dbReference type="AlphaFoldDB" id="A0A2X0S286"/>
<feature type="transmembrane region" description="Helical" evidence="1">
    <location>
        <begin position="6"/>
        <end position="26"/>
    </location>
</feature>
<keyword evidence="1" id="KW-0472">Membrane</keyword>
<evidence type="ECO:0000313" key="3">
    <source>
        <dbReference type="Proteomes" id="UP000270190"/>
    </source>
</evidence>
<protein>
    <submittedName>
        <fullName evidence="2">Uncharacterized protein</fullName>
    </submittedName>
</protein>
<accession>A0A2X0S286</accession>
<sequence length="220" mass="26156">MPFKSYIYYLIYFFSLYHVVILKFCVNDLSSESFYILRGGEYPINTKINSVKETIEIIKDALKKEAYSAAFFCSLSLPDICSQIEYKQIQGKKDLYIRWYNEYIYKYEIPDCEGGERWNNIRKINKLDGEFIYLLRCKLFHEAELYHKELDELLNSKFQKDYKGKTVKLEINLNSDTNSFGFIDDSCKLEEVIIRIRLNQKTFAQKLMYTAEGLVREVSK</sequence>
<proteinExistence type="predicted"/>
<organism evidence="2 3">
    <name type="scientific">Brochothrix thermosphacta</name>
    <name type="common">Microbacterium thermosphactum</name>
    <dbReference type="NCBI Taxonomy" id="2756"/>
    <lineage>
        <taxon>Bacteria</taxon>
        <taxon>Bacillati</taxon>
        <taxon>Bacillota</taxon>
        <taxon>Bacilli</taxon>
        <taxon>Bacillales</taxon>
        <taxon>Listeriaceae</taxon>
        <taxon>Brochothrix</taxon>
    </lineage>
</organism>